<keyword evidence="6" id="KW-1185">Reference proteome</keyword>
<dbReference type="InterPro" id="IPR001597">
    <property type="entry name" value="ArAA_b-elim_lyase/Thr_aldolase"/>
</dbReference>
<dbReference type="SUPFAM" id="SSF53383">
    <property type="entry name" value="PLP-dependent transferases"/>
    <property type="match status" value="1"/>
</dbReference>
<evidence type="ECO:0000256" key="1">
    <source>
        <dbReference type="ARBA" id="ARBA00001933"/>
    </source>
</evidence>
<proteinExistence type="inferred from homology"/>
<dbReference type="InterPro" id="IPR023603">
    <property type="entry name" value="Low_specificity_L-TA-like"/>
</dbReference>
<dbReference type="Pfam" id="PF01212">
    <property type="entry name" value="Beta_elim_lyase"/>
    <property type="match status" value="1"/>
</dbReference>
<sequence>MVKKLDLRSDTASLPTEKMKKAMFNATLGDDILKEDPSVNELEELAASMLGMEAALFVISGTMANQIAVMTLTERGQEVILGPESHLYNLEVAGLAALSQVQVRPVKVENGCYDIDHVKEAIQEKGIQSATTGLICLENTYNLNEGSVVPLKNMAEIKEIADKHNIPVYLDGARLFNAAAYLGVKPSEVCQHVDAVQFCLTKGLGCPLGSILAGPKTFIEEAKRIRQRLGGGMRQAGVIAAPGIVGLTEMVDRIGEDHVTAAKLFNGLRTIPGIKPTANHFHTNIVSVEIDKDSWNADRFIEALKKYNILVKKVGSHRVRMVTHYHIRDEDINHVVQCIQTVME</sequence>
<reference evidence="6" key="1">
    <citation type="journal article" date="2019" name="Int. J. Syst. Evol. Microbiol.">
        <title>The Global Catalogue of Microorganisms (GCM) 10K type strain sequencing project: providing services to taxonomists for standard genome sequencing and annotation.</title>
        <authorList>
            <consortium name="The Broad Institute Genomics Platform"/>
            <consortium name="The Broad Institute Genome Sequencing Center for Infectious Disease"/>
            <person name="Wu L."/>
            <person name="Ma J."/>
        </authorList>
    </citation>
    <scope>NUCLEOTIDE SEQUENCE [LARGE SCALE GENOMIC DNA]</scope>
    <source>
        <strain evidence="6">CGMCC 1.12295</strain>
    </source>
</reference>
<dbReference type="Proteomes" id="UP001597301">
    <property type="component" value="Unassembled WGS sequence"/>
</dbReference>
<comment type="caution">
    <text evidence="5">The sequence shown here is derived from an EMBL/GenBank/DDBJ whole genome shotgun (WGS) entry which is preliminary data.</text>
</comment>
<evidence type="ECO:0000256" key="3">
    <source>
        <dbReference type="ARBA" id="ARBA00022898"/>
    </source>
</evidence>
<feature type="domain" description="Aromatic amino acid beta-eliminating lyase/threonine aldolase" evidence="4">
    <location>
        <begin position="6"/>
        <end position="289"/>
    </location>
</feature>
<organism evidence="5 6">
    <name type="scientific">Siminovitchia sediminis</name>
    <dbReference type="NCBI Taxonomy" id="1274353"/>
    <lineage>
        <taxon>Bacteria</taxon>
        <taxon>Bacillati</taxon>
        <taxon>Bacillota</taxon>
        <taxon>Bacilli</taxon>
        <taxon>Bacillales</taxon>
        <taxon>Bacillaceae</taxon>
        <taxon>Siminovitchia</taxon>
    </lineage>
</organism>
<gene>
    <name evidence="5" type="ORF">ACFSCZ_16705</name>
</gene>
<comment type="cofactor">
    <cofactor evidence="1">
        <name>pyridoxal 5'-phosphate</name>
        <dbReference type="ChEBI" id="CHEBI:597326"/>
    </cofactor>
</comment>
<evidence type="ECO:0000313" key="5">
    <source>
        <dbReference type="EMBL" id="MFD1708355.1"/>
    </source>
</evidence>
<dbReference type="Gene3D" id="3.40.640.10">
    <property type="entry name" value="Type I PLP-dependent aspartate aminotransferase-like (Major domain)"/>
    <property type="match status" value="1"/>
</dbReference>
<accession>A0ABW4KQ14</accession>
<protein>
    <submittedName>
        <fullName evidence="5">Threonine aldolase family protein</fullName>
    </submittedName>
</protein>
<comment type="similarity">
    <text evidence="2">Belongs to the threonine aldolase family.</text>
</comment>
<dbReference type="InterPro" id="IPR015424">
    <property type="entry name" value="PyrdxlP-dep_Trfase"/>
</dbReference>
<dbReference type="PIRSF" id="PIRSF017617">
    <property type="entry name" value="Thr_aldolase"/>
    <property type="match status" value="1"/>
</dbReference>
<dbReference type="InterPro" id="IPR015422">
    <property type="entry name" value="PyrdxlP-dep_Trfase_small"/>
</dbReference>
<dbReference type="RefSeq" id="WP_380775552.1">
    <property type="nucleotide sequence ID" value="NZ_JBHUEO010000072.1"/>
</dbReference>
<name>A0ABW4KQ14_9BACI</name>
<dbReference type="Gene3D" id="3.90.1150.10">
    <property type="entry name" value="Aspartate Aminotransferase, domain 1"/>
    <property type="match status" value="1"/>
</dbReference>
<dbReference type="PANTHER" id="PTHR48097:SF9">
    <property type="entry name" value="L-THREONINE ALDOLASE"/>
    <property type="match status" value="1"/>
</dbReference>
<evidence type="ECO:0000256" key="2">
    <source>
        <dbReference type="ARBA" id="ARBA00006966"/>
    </source>
</evidence>
<dbReference type="InterPro" id="IPR015421">
    <property type="entry name" value="PyrdxlP-dep_Trfase_major"/>
</dbReference>
<evidence type="ECO:0000259" key="4">
    <source>
        <dbReference type="Pfam" id="PF01212"/>
    </source>
</evidence>
<dbReference type="NCBIfam" id="NF041359">
    <property type="entry name" value="GntG_guanitoxin"/>
    <property type="match status" value="1"/>
</dbReference>
<dbReference type="EMBL" id="JBHUEO010000072">
    <property type="protein sequence ID" value="MFD1708355.1"/>
    <property type="molecule type" value="Genomic_DNA"/>
</dbReference>
<dbReference type="PANTHER" id="PTHR48097">
    <property type="entry name" value="L-THREONINE ALDOLASE-RELATED"/>
    <property type="match status" value="1"/>
</dbReference>
<evidence type="ECO:0000313" key="6">
    <source>
        <dbReference type="Proteomes" id="UP001597301"/>
    </source>
</evidence>
<keyword evidence="3" id="KW-0663">Pyridoxal phosphate</keyword>